<accession>A0A5J4YL51</accession>
<sequence>MVRTGVVGFATANVAVVAVALALVAGAMDAQFIPCAETMSRGDPCVDDGVALYVASDSGPLECLEFSTLCNKPDGMLCTPIECTGLLPAPAGIWQFGLEGQSCDAVCLASGAPCNDAGNNAVQTASQMMFLAETLFDQSCANVVSSNPTTNPSISSTSSNCAYPNAPMTSTCAASGMNLRRFCCCGASADCVAILPISTQELSWFYVCLIKLVQCIGSLHAVIHKFSLTLFALSPMGHLVARRELVDQTLASNAKNLACESNASL</sequence>
<protein>
    <submittedName>
        <fullName evidence="2">Uncharacterized protein</fullName>
    </submittedName>
</protein>
<evidence type="ECO:0000256" key="1">
    <source>
        <dbReference type="SAM" id="SignalP"/>
    </source>
</evidence>
<name>A0A5J4YL51_PORPP</name>
<evidence type="ECO:0000313" key="2">
    <source>
        <dbReference type="EMBL" id="KAA8492199.1"/>
    </source>
</evidence>
<keyword evidence="3" id="KW-1185">Reference proteome</keyword>
<dbReference type="AlphaFoldDB" id="A0A5J4YL51"/>
<keyword evidence="1" id="KW-0732">Signal</keyword>
<gene>
    <name evidence="2" type="ORF">FVE85_3637</name>
</gene>
<organism evidence="2 3">
    <name type="scientific">Porphyridium purpureum</name>
    <name type="common">Red alga</name>
    <name type="synonym">Porphyridium cruentum</name>
    <dbReference type="NCBI Taxonomy" id="35688"/>
    <lineage>
        <taxon>Eukaryota</taxon>
        <taxon>Rhodophyta</taxon>
        <taxon>Bangiophyceae</taxon>
        <taxon>Porphyridiales</taxon>
        <taxon>Porphyridiaceae</taxon>
        <taxon>Porphyridium</taxon>
    </lineage>
</organism>
<dbReference type="Proteomes" id="UP000324585">
    <property type="component" value="Unassembled WGS sequence"/>
</dbReference>
<reference evidence="3" key="1">
    <citation type="journal article" date="2019" name="Nat. Commun.">
        <title>Expansion of phycobilisome linker gene families in mesophilic red algae.</title>
        <authorList>
            <person name="Lee J."/>
            <person name="Kim D."/>
            <person name="Bhattacharya D."/>
            <person name="Yoon H.S."/>
        </authorList>
    </citation>
    <scope>NUCLEOTIDE SEQUENCE [LARGE SCALE GENOMIC DNA]</scope>
    <source>
        <strain evidence="3">CCMP 1328</strain>
    </source>
</reference>
<feature type="chain" id="PRO_5023862769" evidence="1">
    <location>
        <begin position="31"/>
        <end position="265"/>
    </location>
</feature>
<proteinExistence type="predicted"/>
<comment type="caution">
    <text evidence="2">The sequence shown here is derived from an EMBL/GenBank/DDBJ whole genome shotgun (WGS) entry which is preliminary data.</text>
</comment>
<evidence type="ECO:0000313" key="3">
    <source>
        <dbReference type="Proteomes" id="UP000324585"/>
    </source>
</evidence>
<feature type="signal peptide" evidence="1">
    <location>
        <begin position="1"/>
        <end position="30"/>
    </location>
</feature>
<dbReference type="EMBL" id="VRMN01000010">
    <property type="protein sequence ID" value="KAA8492199.1"/>
    <property type="molecule type" value="Genomic_DNA"/>
</dbReference>